<gene>
    <name evidence="1" type="ORF">G3O08_10135</name>
</gene>
<dbReference type="Proteomes" id="UP000486602">
    <property type="component" value="Unassembled WGS sequence"/>
</dbReference>
<name>A0A7K3WQB7_9FLAO</name>
<evidence type="ECO:0000313" key="1">
    <source>
        <dbReference type="EMBL" id="NEN23859.1"/>
    </source>
</evidence>
<organism evidence="1 2">
    <name type="scientific">Cryomorpha ignava</name>
    <dbReference type="NCBI Taxonomy" id="101383"/>
    <lineage>
        <taxon>Bacteria</taxon>
        <taxon>Pseudomonadati</taxon>
        <taxon>Bacteroidota</taxon>
        <taxon>Flavobacteriia</taxon>
        <taxon>Flavobacteriales</taxon>
        <taxon>Cryomorphaceae</taxon>
        <taxon>Cryomorpha</taxon>
    </lineage>
</organism>
<comment type="caution">
    <text evidence="1">The sequence shown here is derived from an EMBL/GenBank/DDBJ whole genome shotgun (WGS) entry which is preliminary data.</text>
</comment>
<dbReference type="EMBL" id="JAAGVY010000016">
    <property type="protein sequence ID" value="NEN23859.1"/>
    <property type="molecule type" value="Genomic_DNA"/>
</dbReference>
<reference evidence="1 2" key="1">
    <citation type="submission" date="2020-02" db="EMBL/GenBank/DDBJ databases">
        <title>Out from the shadows clarifying the taxonomy of the family Cryomorphaceae and related taxa by utilizing the GTDB taxonomic framework.</title>
        <authorList>
            <person name="Bowman J.P."/>
        </authorList>
    </citation>
    <scope>NUCLEOTIDE SEQUENCE [LARGE SCALE GENOMIC DNA]</scope>
    <source>
        <strain evidence="1 2">QSSC 1-22</strain>
    </source>
</reference>
<protein>
    <recommendedName>
        <fullName evidence="3">Transposase</fullName>
    </recommendedName>
</protein>
<dbReference type="RefSeq" id="WP_163285251.1">
    <property type="nucleotide sequence ID" value="NZ_JAAGVY010000016.1"/>
</dbReference>
<evidence type="ECO:0008006" key="3">
    <source>
        <dbReference type="Google" id="ProtNLM"/>
    </source>
</evidence>
<evidence type="ECO:0000313" key="2">
    <source>
        <dbReference type="Proteomes" id="UP000486602"/>
    </source>
</evidence>
<proteinExistence type="predicted"/>
<accession>A0A7K3WQB7</accession>
<sequence>MLEITITVSISALILKLSRKNRPKGTIPSFFIKSFGLVTFYMHYGDKIKRWKGFRLLAVDGSTVRLMNVGDVGKEFGLQGNDKAQIPMARVMQIHDVLNDIAVWGDIFPIIKSEKAILAERVEQIYKDSLTLFDRGYPSFGLMYLFINQEGPRNFVMRCTVGFNSEVKQFVKSKAKSQTAEIAATARAIRMLREKGLVVTSQTRIKVRMVKVILTTG</sequence>
<keyword evidence="2" id="KW-1185">Reference proteome</keyword>
<dbReference type="AlphaFoldDB" id="A0A7K3WQB7"/>